<keyword evidence="7" id="KW-0539">Nucleus</keyword>
<evidence type="ECO:0000256" key="1">
    <source>
        <dbReference type="ARBA" id="ARBA00001968"/>
    </source>
</evidence>
<evidence type="ECO:0000313" key="10">
    <source>
        <dbReference type="RefSeq" id="XP_070855030.1"/>
    </source>
</evidence>
<evidence type="ECO:0000256" key="3">
    <source>
        <dbReference type="ARBA" id="ARBA00006958"/>
    </source>
</evidence>
<keyword evidence="6" id="KW-0378">Hydrolase</keyword>
<dbReference type="GeneID" id="139354687"/>
<evidence type="ECO:0000313" key="9">
    <source>
        <dbReference type="Proteomes" id="UP001652628"/>
    </source>
</evidence>
<dbReference type="Proteomes" id="UP001652628">
    <property type="component" value="Unplaced"/>
</dbReference>
<proteinExistence type="inferred from homology"/>
<comment type="similarity">
    <text evidence="3">Belongs to the HARBI1 family.</text>
</comment>
<evidence type="ECO:0000256" key="6">
    <source>
        <dbReference type="ARBA" id="ARBA00022801"/>
    </source>
</evidence>
<gene>
    <name evidence="10" type="primary">LOC139354687</name>
</gene>
<protein>
    <recommendedName>
        <fullName evidence="8">DDE Tnp4 domain-containing protein</fullName>
    </recommendedName>
</protein>
<keyword evidence="5" id="KW-0479">Metal-binding</keyword>
<name>A0ABM4TYJ2_DROSZ</name>
<organism evidence="9 10">
    <name type="scientific">Drosophila suzukii</name>
    <name type="common">Spotted-wing drosophila fruit fly</name>
    <dbReference type="NCBI Taxonomy" id="28584"/>
    <lineage>
        <taxon>Eukaryota</taxon>
        <taxon>Metazoa</taxon>
        <taxon>Ecdysozoa</taxon>
        <taxon>Arthropoda</taxon>
        <taxon>Hexapoda</taxon>
        <taxon>Insecta</taxon>
        <taxon>Pterygota</taxon>
        <taxon>Neoptera</taxon>
        <taxon>Endopterygota</taxon>
        <taxon>Diptera</taxon>
        <taxon>Brachycera</taxon>
        <taxon>Muscomorpha</taxon>
        <taxon>Ephydroidea</taxon>
        <taxon>Drosophilidae</taxon>
        <taxon>Drosophila</taxon>
        <taxon>Sophophora</taxon>
    </lineage>
</organism>
<dbReference type="InterPro" id="IPR027806">
    <property type="entry name" value="HARBI1_dom"/>
</dbReference>
<dbReference type="PANTHER" id="PTHR22930:SF269">
    <property type="entry name" value="NUCLEASE HARBI1-LIKE PROTEIN"/>
    <property type="match status" value="1"/>
</dbReference>
<comment type="cofactor">
    <cofactor evidence="1">
        <name>a divalent metal cation</name>
        <dbReference type="ChEBI" id="CHEBI:60240"/>
    </cofactor>
</comment>
<keyword evidence="9" id="KW-1185">Reference proteome</keyword>
<dbReference type="Pfam" id="PF13359">
    <property type="entry name" value="DDE_Tnp_4"/>
    <property type="match status" value="1"/>
</dbReference>
<dbReference type="RefSeq" id="XP_070855030.1">
    <property type="nucleotide sequence ID" value="XM_070998929.1"/>
</dbReference>
<dbReference type="InterPro" id="IPR045249">
    <property type="entry name" value="HARBI1-like"/>
</dbReference>
<keyword evidence="4" id="KW-0540">Nuclease</keyword>
<evidence type="ECO:0000256" key="4">
    <source>
        <dbReference type="ARBA" id="ARBA00022722"/>
    </source>
</evidence>
<sequence>MLKNADDFQNVWNFPNCVGAIDGKHVPMKAPPQSGSVFFNYKGFHSIVILAVSHANYRFTYLDIGAYGSEGDMNAFSHCKLGKAIFLDQLNFPDDKPRNEVMVPYYLVADDAFPLSKRISKPYSLRNLTKAEIVFNYRLSRARTVVESAFGILSHKWIAVHRTLMCHPDRAKNIFFTLCLLNSLNFVAEYRNIQNM</sequence>
<comment type="subcellular location">
    <subcellularLocation>
        <location evidence="2">Nucleus</location>
    </subcellularLocation>
</comment>
<feature type="domain" description="DDE Tnp4" evidence="8">
    <location>
        <begin position="21"/>
        <end position="181"/>
    </location>
</feature>
<evidence type="ECO:0000256" key="2">
    <source>
        <dbReference type="ARBA" id="ARBA00004123"/>
    </source>
</evidence>
<evidence type="ECO:0000256" key="7">
    <source>
        <dbReference type="ARBA" id="ARBA00023242"/>
    </source>
</evidence>
<reference evidence="10" key="1">
    <citation type="submission" date="2025-08" db="UniProtKB">
        <authorList>
            <consortium name="RefSeq"/>
        </authorList>
    </citation>
    <scope>IDENTIFICATION</scope>
</reference>
<evidence type="ECO:0000256" key="5">
    <source>
        <dbReference type="ARBA" id="ARBA00022723"/>
    </source>
</evidence>
<dbReference type="PANTHER" id="PTHR22930">
    <property type="match status" value="1"/>
</dbReference>
<accession>A0ABM4TYJ2</accession>
<evidence type="ECO:0000259" key="8">
    <source>
        <dbReference type="Pfam" id="PF13359"/>
    </source>
</evidence>